<dbReference type="GeneID" id="55992472"/>
<dbReference type="OrthoDB" id="2735536at2759"/>
<dbReference type="KEGG" id="trg:TRUGW13939_04974"/>
<reference evidence="5" key="1">
    <citation type="submission" date="2020-06" db="EMBL/GenBank/DDBJ databases">
        <title>A chromosome-scale genome assembly of Talaromyces rugulosus W13939.</title>
        <authorList>
            <person name="Wang B."/>
            <person name="Guo L."/>
            <person name="Ye K."/>
            <person name="Wang L."/>
        </authorList>
    </citation>
    <scope>NUCLEOTIDE SEQUENCE [LARGE SCALE GENOMIC DNA]</scope>
    <source>
        <strain evidence="5">W13939</strain>
    </source>
</reference>
<dbReference type="Gene3D" id="3.40.50.720">
    <property type="entry name" value="NAD(P)-binding Rossmann-like Domain"/>
    <property type="match status" value="1"/>
</dbReference>
<gene>
    <name evidence="4" type="ORF">TRUGW13939_04974</name>
</gene>
<name>A0A7H8QV07_TALRU</name>
<evidence type="ECO:0000313" key="5">
    <source>
        <dbReference type="Proteomes" id="UP000509510"/>
    </source>
</evidence>
<protein>
    <recommendedName>
        <fullName evidence="3">NAD-dependent epimerase/dehydratase domain-containing protein</fullName>
    </recommendedName>
</protein>
<dbReference type="PANTHER" id="PTHR10366:SF562">
    <property type="entry name" value="ALDEHYDE REDUCTASE II (AFU_ORTHOLOGUE AFUA_1G11360)"/>
    <property type="match status" value="1"/>
</dbReference>
<dbReference type="GO" id="GO:0016616">
    <property type="term" value="F:oxidoreductase activity, acting on the CH-OH group of donors, NAD or NADP as acceptor"/>
    <property type="evidence" value="ECO:0007669"/>
    <property type="project" value="TreeGrafter"/>
</dbReference>
<dbReference type="InterPro" id="IPR001509">
    <property type="entry name" value="Epimerase_deHydtase"/>
</dbReference>
<evidence type="ECO:0000259" key="3">
    <source>
        <dbReference type="Pfam" id="PF01370"/>
    </source>
</evidence>
<accession>A0A7H8QV07</accession>
<dbReference type="Pfam" id="PF01370">
    <property type="entry name" value="Epimerase"/>
    <property type="match status" value="1"/>
</dbReference>
<evidence type="ECO:0000313" key="4">
    <source>
        <dbReference type="EMBL" id="QKX57854.1"/>
    </source>
</evidence>
<dbReference type="Proteomes" id="UP000509510">
    <property type="component" value="Chromosome III"/>
</dbReference>
<keyword evidence="1" id="KW-0560">Oxidoreductase</keyword>
<dbReference type="AlphaFoldDB" id="A0A7H8QV07"/>
<dbReference type="InterPro" id="IPR050425">
    <property type="entry name" value="NAD(P)_dehydrat-like"/>
</dbReference>
<feature type="domain" description="NAD-dependent epimerase/dehydratase" evidence="3">
    <location>
        <begin position="14"/>
        <end position="145"/>
    </location>
</feature>
<evidence type="ECO:0000256" key="1">
    <source>
        <dbReference type="ARBA" id="ARBA00023002"/>
    </source>
</evidence>
<dbReference type="PANTHER" id="PTHR10366">
    <property type="entry name" value="NAD DEPENDENT EPIMERASE/DEHYDRATASE"/>
    <property type="match status" value="1"/>
</dbReference>
<dbReference type="InterPro" id="IPR036291">
    <property type="entry name" value="NAD(P)-bd_dom_sf"/>
</dbReference>
<dbReference type="EMBL" id="CP055900">
    <property type="protein sequence ID" value="QKX57854.1"/>
    <property type="molecule type" value="Genomic_DNA"/>
</dbReference>
<sequence length="346" mass="38047">MSTPQTTLPKGSWILITGANGYVASHTAKQFLERGYKVRGTVRDLSKSSWLIEDIFKGYADSGDFEIVQVADLAVEHAFDDAVRGMSAVVHVASIATFDPNPHNSIPQVVLGVTSLLDSSLKEPSVKEFVYTSSIAAKVMPAPENTTHIGPDTWNETAVQLAWAPPPYDDPARGFIAYMAGKTEAEKALWKFVADKKPPFTVNSIYPGAILGESFAKKHCETPYAWIKVIYDGKREALAGTPATISNDVKDCALLHVAAVLDPEVKNAQLPGWGQHCNWNDILAIMRRLYPEREFIDDLPGMSKQQLTTDCSQALALLEKWGGQKGWKSLEETVADNMKSILKFYS</sequence>
<organism evidence="4 5">
    <name type="scientific">Talaromyces rugulosus</name>
    <name type="common">Penicillium rugulosum</name>
    <dbReference type="NCBI Taxonomy" id="121627"/>
    <lineage>
        <taxon>Eukaryota</taxon>
        <taxon>Fungi</taxon>
        <taxon>Dikarya</taxon>
        <taxon>Ascomycota</taxon>
        <taxon>Pezizomycotina</taxon>
        <taxon>Eurotiomycetes</taxon>
        <taxon>Eurotiomycetidae</taxon>
        <taxon>Eurotiales</taxon>
        <taxon>Trichocomaceae</taxon>
        <taxon>Talaromyces</taxon>
        <taxon>Talaromyces sect. Islandici</taxon>
    </lineage>
</organism>
<evidence type="ECO:0000256" key="2">
    <source>
        <dbReference type="ARBA" id="ARBA00023445"/>
    </source>
</evidence>
<comment type="similarity">
    <text evidence="2">Belongs to the NAD(P)-dependent epimerase/dehydratase family. Dihydroflavonol-4-reductase subfamily.</text>
</comment>
<dbReference type="RefSeq" id="XP_035344032.1">
    <property type="nucleotide sequence ID" value="XM_035488139.1"/>
</dbReference>
<proteinExistence type="inferred from homology"/>
<keyword evidence="5" id="KW-1185">Reference proteome</keyword>
<dbReference type="SUPFAM" id="SSF51735">
    <property type="entry name" value="NAD(P)-binding Rossmann-fold domains"/>
    <property type="match status" value="1"/>
</dbReference>